<dbReference type="GO" id="GO:0004168">
    <property type="term" value="F:dolichol kinase activity"/>
    <property type="evidence" value="ECO:0007669"/>
    <property type="project" value="UniProtKB-EC"/>
</dbReference>
<evidence type="ECO:0000256" key="9">
    <source>
        <dbReference type="ARBA" id="ARBA00023136"/>
    </source>
</evidence>
<evidence type="ECO:0000313" key="11">
    <source>
        <dbReference type="EMBL" id="KAH9374087.1"/>
    </source>
</evidence>
<evidence type="ECO:0000256" key="7">
    <source>
        <dbReference type="ARBA" id="ARBA00022824"/>
    </source>
</evidence>
<evidence type="ECO:0000256" key="2">
    <source>
        <dbReference type="ARBA" id="ARBA00010794"/>
    </source>
</evidence>
<feature type="transmembrane region" description="Helical" evidence="10">
    <location>
        <begin position="239"/>
        <end position="259"/>
    </location>
</feature>
<dbReference type="OrthoDB" id="377083at2759"/>
<reference evidence="11 12" key="1">
    <citation type="journal article" date="2020" name="Cell">
        <title>Large-Scale Comparative Analyses of Tick Genomes Elucidate Their Genetic Diversity and Vector Capacities.</title>
        <authorList>
            <consortium name="Tick Genome and Microbiome Consortium (TIGMIC)"/>
            <person name="Jia N."/>
            <person name="Wang J."/>
            <person name="Shi W."/>
            <person name="Du L."/>
            <person name="Sun Y."/>
            <person name="Zhan W."/>
            <person name="Jiang J.F."/>
            <person name="Wang Q."/>
            <person name="Zhang B."/>
            <person name="Ji P."/>
            <person name="Bell-Sakyi L."/>
            <person name="Cui X.M."/>
            <person name="Yuan T.T."/>
            <person name="Jiang B.G."/>
            <person name="Yang W.F."/>
            <person name="Lam T.T."/>
            <person name="Chang Q.C."/>
            <person name="Ding S.J."/>
            <person name="Wang X.J."/>
            <person name="Zhu J.G."/>
            <person name="Ruan X.D."/>
            <person name="Zhao L."/>
            <person name="Wei J.T."/>
            <person name="Ye R.Z."/>
            <person name="Que T.C."/>
            <person name="Du C.H."/>
            <person name="Zhou Y.H."/>
            <person name="Cheng J.X."/>
            <person name="Dai P.F."/>
            <person name="Guo W.B."/>
            <person name="Han X.H."/>
            <person name="Huang E.J."/>
            <person name="Li L.F."/>
            <person name="Wei W."/>
            <person name="Gao Y.C."/>
            <person name="Liu J.Z."/>
            <person name="Shao H.Z."/>
            <person name="Wang X."/>
            <person name="Wang C.C."/>
            <person name="Yang T.C."/>
            <person name="Huo Q.B."/>
            <person name="Li W."/>
            <person name="Chen H.Y."/>
            <person name="Chen S.E."/>
            <person name="Zhou L.G."/>
            <person name="Ni X.B."/>
            <person name="Tian J.H."/>
            <person name="Sheng Y."/>
            <person name="Liu T."/>
            <person name="Pan Y.S."/>
            <person name="Xia L.Y."/>
            <person name="Li J."/>
            <person name="Zhao F."/>
            <person name="Cao W.C."/>
        </authorList>
    </citation>
    <scope>NUCLEOTIDE SEQUENCE [LARGE SCALE GENOMIC DNA]</scope>
    <source>
        <strain evidence="11">HaeL-2018</strain>
    </source>
</reference>
<keyword evidence="5 10" id="KW-0812">Transmembrane</keyword>
<feature type="transmembrane region" description="Helical" evidence="10">
    <location>
        <begin position="467"/>
        <end position="485"/>
    </location>
</feature>
<gene>
    <name evidence="11" type="ORF">HPB48_005356</name>
</gene>
<dbReference type="VEuPathDB" id="VectorBase:HLOH_041494"/>
<keyword evidence="4" id="KW-0808">Transferase</keyword>
<dbReference type="GO" id="GO:0005789">
    <property type="term" value="C:endoplasmic reticulum membrane"/>
    <property type="evidence" value="ECO:0007669"/>
    <property type="project" value="UniProtKB-SubCell"/>
</dbReference>
<feature type="transmembrane region" description="Helical" evidence="10">
    <location>
        <begin position="12"/>
        <end position="29"/>
    </location>
</feature>
<dbReference type="EMBL" id="JABSTR010000006">
    <property type="protein sequence ID" value="KAH9374087.1"/>
    <property type="molecule type" value="Genomic_DNA"/>
</dbReference>
<keyword evidence="8 10" id="KW-1133">Transmembrane helix</keyword>
<evidence type="ECO:0000256" key="8">
    <source>
        <dbReference type="ARBA" id="ARBA00022989"/>
    </source>
</evidence>
<dbReference type="InterPro" id="IPR032974">
    <property type="entry name" value="Polypren_kinase"/>
</dbReference>
<feature type="transmembrane region" description="Helical" evidence="10">
    <location>
        <begin position="374"/>
        <end position="394"/>
    </location>
</feature>
<keyword evidence="6" id="KW-0418">Kinase</keyword>
<evidence type="ECO:0000256" key="1">
    <source>
        <dbReference type="ARBA" id="ARBA00004477"/>
    </source>
</evidence>
<feature type="transmembrane region" description="Helical" evidence="10">
    <location>
        <begin position="71"/>
        <end position="88"/>
    </location>
</feature>
<dbReference type="PANTHER" id="PTHR13205">
    <property type="entry name" value="TRANSMEMBRANE PROTEIN 15-RELATED"/>
    <property type="match status" value="1"/>
</dbReference>
<comment type="similarity">
    <text evidence="2">Belongs to the polyprenol kinase family.</text>
</comment>
<feature type="transmembrane region" description="Helical" evidence="10">
    <location>
        <begin position="140"/>
        <end position="158"/>
    </location>
</feature>
<dbReference type="PANTHER" id="PTHR13205:SF15">
    <property type="entry name" value="DOLICHOL KINASE"/>
    <property type="match status" value="1"/>
</dbReference>
<feature type="transmembrane region" description="Helical" evidence="10">
    <location>
        <begin position="279"/>
        <end position="299"/>
    </location>
</feature>
<dbReference type="OMA" id="EIHWPGT"/>
<evidence type="ECO:0000256" key="5">
    <source>
        <dbReference type="ARBA" id="ARBA00022692"/>
    </source>
</evidence>
<feature type="transmembrane region" description="Helical" evidence="10">
    <location>
        <begin position="210"/>
        <end position="227"/>
    </location>
</feature>
<evidence type="ECO:0000256" key="4">
    <source>
        <dbReference type="ARBA" id="ARBA00022679"/>
    </source>
</evidence>
<keyword evidence="7" id="KW-0256">Endoplasmic reticulum</keyword>
<feature type="transmembrane region" description="Helical" evidence="10">
    <location>
        <begin position="441"/>
        <end position="461"/>
    </location>
</feature>
<organism evidence="11 12">
    <name type="scientific">Haemaphysalis longicornis</name>
    <name type="common">Bush tick</name>
    <dbReference type="NCBI Taxonomy" id="44386"/>
    <lineage>
        <taxon>Eukaryota</taxon>
        <taxon>Metazoa</taxon>
        <taxon>Ecdysozoa</taxon>
        <taxon>Arthropoda</taxon>
        <taxon>Chelicerata</taxon>
        <taxon>Arachnida</taxon>
        <taxon>Acari</taxon>
        <taxon>Parasitiformes</taxon>
        <taxon>Ixodida</taxon>
        <taxon>Ixodoidea</taxon>
        <taxon>Ixodidae</taxon>
        <taxon>Haemaphysalinae</taxon>
        <taxon>Haemaphysalis</taxon>
    </lineage>
</organism>
<keyword evidence="9 10" id="KW-0472">Membrane</keyword>
<evidence type="ECO:0000313" key="12">
    <source>
        <dbReference type="Proteomes" id="UP000821853"/>
    </source>
</evidence>
<evidence type="ECO:0000256" key="6">
    <source>
        <dbReference type="ARBA" id="ARBA00022777"/>
    </source>
</evidence>
<comment type="caution">
    <text evidence="11">The sequence shown here is derived from an EMBL/GenBank/DDBJ whole genome shotgun (WGS) entry which is preliminary data.</text>
</comment>
<sequence>MTGKSQVLRIRLEYAVVAAGMLMTVVSLGVLAQSITVLAMLVSLVLLAFLLRWQQHEQPSFDLRPHADSGLWLTLLLPFSLLTGGNGYEHGETYALARVVCTQALLLSLAAIFRVTNVFISLLSAAWTVTLLVTSTGISLLWSAAASLATAGTFNYLVRSLSSYSPKSFTIGELLIVCQGVATFVVISACSITCKMTYGDHCIFESSASVGFLQAGLFVLIVFAAAVSKTAALQTPRGFYFGLFFSAFTLVYPLCWLMVETEPVTWLLYQCFRNYTRTYLMVSWTALSITAASFAYWYSTKYSDSSTVVRKVFHIATIAALLPGIILEPDLAYLACGAIIGVFILLEMTRILSIPPVGPCIHTAFAMFLDEKDAGKLILTPIYLFVGCATPLLLFPGQFEAREKTLVLLSGTVVLGVGDTAASVVGSRLGKHHWPGTSKTVEGTLAAIIAQFSFYLPLLLLTAVQSVWHISTALLAVILCLASCLEAFTTQVDNIALPVYVYPMMAALYAL</sequence>
<dbReference type="Proteomes" id="UP000821853">
    <property type="component" value="Chromosome 4"/>
</dbReference>
<feature type="transmembrane region" description="Helical" evidence="10">
    <location>
        <begin position="35"/>
        <end position="51"/>
    </location>
</feature>
<name>A0A9J6GGV4_HAELO</name>
<dbReference type="EC" id="2.7.1.108" evidence="3"/>
<feature type="transmembrane region" description="Helical" evidence="10">
    <location>
        <begin position="332"/>
        <end position="353"/>
    </location>
</feature>
<feature type="transmembrane region" description="Helical" evidence="10">
    <location>
        <begin position="406"/>
        <end position="429"/>
    </location>
</feature>
<feature type="transmembrane region" description="Helical" evidence="10">
    <location>
        <begin position="170"/>
        <end position="198"/>
    </location>
</feature>
<protein>
    <recommendedName>
        <fullName evidence="3">dolichol kinase</fullName>
        <ecNumber evidence="3">2.7.1.108</ecNumber>
    </recommendedName>
</protein>
<keyword evidence="12" id="KW-1185">Reference proteome</keyword>
<accession>A0A9J6GGV4</accession>
<comment type="subcellular location">
    <subcellularLocation>
        <location evidence="1">Endoplasmic reticulum membrane</location>
        <topology evidence="1">Multi-pass membrane protein</topology>
    </subcellularLocation>
</comment>
<dbReference type="AlphaFoldDB" id="A0A9J6GGV4"/>
<dbReference type="GO" id="GO:0043048">
    <property type="term" value="P:dolichyl monophosphate biosynthetic process"/>
    <property type="evidence" value="ECO:0007669"/>
    <property type="project" value="TreeGrafter"/>
</dbReference>
<proteinExistence type="inferred from homology"/>
<evidence type="ECO:0000256" key="10">
    <source>
        <dbReference type="SAM" id="Phobius"/>
    </source>
</evidence>
<evidence type="ECO:0000256" key="3">
    <source>
        <dbReference type="ARBA" id="ARBA00012132"/>
    </source>
</evidence>